<dbReference type="STRING" id="1291052.FC18_GL001448"/>
<comment type="caution">
    <text evidence="1">The sequence shown here is derived from an EMBL/GenBank/DDBJ whole genome shotgun (WGS) entry which is preliminary data.</text>
</comment>
<dbReference type="InterPro" id="IPR013321">
    <property type="entry name" value="Arc_rbn_hlx_hlx"/>
</dbReference>
<proteinExistence type="predicted"/>
<dbReference type="EMBL" id="AYYO01000024">
    <property type="protein sequence ID" value="KRM55286.1"/>
    <property type="molecule type" value="Genomic_DNA"/>
</dbReference>
<dbReference type="RefSeq" id="WP_054678511.1">
    <property type="nucleotide sequence ID" value="NZ_AYYO01000024.1"/>
</dbReference>
<dbReference type="GO" id="GO:0006355">
    <property type="term" value="P:regulation of DNA-templated transcription"/>
    <property type="evidence" value="ECO:0007669"/>
    <property type="project" value="InterPro"/>
</dbReference>
<dbReference type="InterPro" id="IPR007337">
    <property type="entry name" value="RelB/DinJ"/>
</dbReference>
<name>A0A0R1ZU53_9LACO</name>
<protein>
    <recommendedName>
        <fullName evidence="3">DNA-damage-inducible protein J</fullName>
    </recommendedName>
</protein>
<keyword evidence="2" id="KW-1185">Reference proteome</keyword>
<evidence type="ECO:0008006" key="3">
    <source>
        <dbReference type="Google" id="ProtNLM"/>
    </source>
</evidence>
<evidence type="ECO:0000313" key="2">
    <source>
        <dbReference type="Proteomes" id="UP000051679"/>
    </source>
</evidence>
<gene>
    <name evidence="1" type="ORF">FC18_GL001448</name>
</gene>
<organism evidence="1 2">
    <name type="scientific">Lacticaseibacillus sharpeae JCM 1186 = DSM 20505</name>
    <dbReference type="NCBI Taxonomy" id="1291052"/>
    <lineage>
        <taxon>Bacteria</taxon>
        <taxon>Bacillati</taxon>
        <taxon>Bacillota</taxon>
        <taxon>Bacilli</taxon>
        <taxon>Lactobacillales</taxon>
        <taxon>Lactobacillaceae</taxon>
        <taxon>Lacticaseibacillus</taxon>
    </lineage>
</organism>
<dbReference type="NCBIfam" id="TIGR02384">
    <property type="entry name" value="RelB_DinJ"/>
    <property type="match status" value="1"/>
</dbReference>
<sequence length="94" mass="10349">MDATKKKLQANVDKDADEQARLVLDRLGFSVSSVVNALLKRIAAEGKIPFSLELTEDEVLDIRLSQAVSKAKIPVISGKQAVADYLLEDEDDDY</sequence>
<dbReference type="Gene3D" id="1.10.1220.10">
    <property type="entry name" value="Met repressor-like"/>
    <property type="match status" value="1"/>
</dbReference>
<reference evidence="1 2" key="1">
    <citation type="journal article" date="2015" name="Genome Announc.">
        <title>Expanding the biotechnology potential of lactobacilli through comparative genomics of 213 strains and associated genera.</title>
        <authorList>
            <person name="Sun Z."/>
            <person name="Harris H.M."/>
            <person name="McCann A."/>
            <person name="Guo C."/>
            <person name="Argimon S."/>
            <person name="Zhang W."/>
            <person name="Yang X."/>
            <person name="Jeffery I.B."/>
            <person name="Cooney J.C."/>
            <person name="Kagawa T.F."/>
            <person name="Liu W."/>
            <person name="Song Y."/>
            <person name="Salvetti E."/>
            <person name="Wrobel A."/>
            <person name="Rasinkangas P."/>
            <person name="Parkhill J."/>
            <person name="Rea M.C."/>
            <person name="O'Sullivan O."/>
            <person name="Ritari J."/>
            <person name="Douillard F.P."/>
            <person name="Paul Ross R."/>
            <person name="Yang R."/>
            <person name="Briner A.E."/>
            <person name="Felis G.E."/>
            <person name="de Vos W.M."/>
            <person name="Barrangou R."/>
            <person name="Klaenhammer T.R."/>
            <person name="Caufield P.W."/>
            <person name="Cui Y."/>
            <person name="Zhang H."/>
            <person name="O'Toole P.W."/>
        </authorList>
    </citation>
    <scope>NUCLEOTIDE SEQUENCE [LARGE SCALE GENOMIC DNA]</scope>
    <source>
        <strain evidence="1 2">DSM 20505</strain>
    </source>
</reference>
<dbReference type="Proteomes" id="UP000051679">
    <property type="component" value="Unassembled WGS sequence"/>
</dbReference>
<dbReference type="PATRIC" id="fig|1291052.5.peg.1470"/>
<dbReference type="AlphaFoldDB" id="A0A0R1ZU53"/>
<evidence type="ECO:0000313" key="1">
    <source>
        <dbReference type="EMBL" id="KRM55286.1"/>
    </source>
</evidence>
<dbReference type="Pfam" id="PF04221">
    <property type="entry name" value="RelB"/>
    <property type="match status" value="1"/>
</dbReference>
<accession>A0A0R1ZU53</accession>